<name>A0A7W6RYP7_9PROT</name>
<dbReference type="RefSeq" id="WP_246423628.1">
    <property type="nucleotide sequence ID" value="NZ_JACIGI010000009.1"/>
</dbReference>
<gene>
    <name evidence="2" type="ORF">GGD88_001400</name>
</gene>
<dbReference type="CDD" id="cd01324">
    <property type="entry name" value="cbb3_Oxidase_CcoQ"/>
    <property type="match status" value="1"/>
</dbReference>
<proteinExistence type="predicted"/>
<accession>A0A7W6RYP7</accession>
<keyword evidence="1" id="KW-0472">Membrane</keyword>
<dbReference type="InterPro" id="IPR008621">
    <property type="entry name" value="Cbb3-typ_cyt_oxidase_comp"/>
</dbReference>
<dbReference type="AlphaFoldDB" id="A0A7W6RYP7"/>
<dbReference type="EMBL" id="JACIGI010000009">
    <property type="protein sequence ID" value="MBB4285680.1"/>
    <property type="molecule type" value="Genomic_DNA"/>
</dbReference>
<reference evidence="2 3" key="1">
    <citation type="submission" date="2020-08" db="EMBL/GenBank/DDBJ databases">
        <title>Genome sequencing of Purple Non-Sulfur Bacteria from various extreme environments.</title>
        <authorList>
            <person name="Mayer M."/>
        </authorList>
    </citation>
    <scope>NUCLEOTIDE SEQUENCE [LARGE SCALE GENOMIC DNA]</scope>
    <source>
        <strain evidence="2 3">JA135</strain>
    </source>
</reference>
<keyword evidence="3" id="KW-1185">Reference proteome</keyword>
<sequence length="64" mass="7719">MMESLDQISDFLRQFWGLWLMLLFLGIVWWAYRPRNKGRFQDDAMIPFRDDETGEETKDDGRSS</sequence>
<organism evidence="2 3">
    <name type="scientific">Roseospira goensis</name>
    <dbReference type="NCBI Taxonomy" id="391922"/>
    <lineage>
        <taxon>Bacteria</taxon>
        <taxon>Pseudomonadati</taxon>
        <taxon>Pseudomonadota</taxon>
        <taxon>Alphaproteobacteria</taxon>
        <taxon>Rhodospirillales</taxon>
        <taxon>Rhodospirillaceae</taxon>
        <taxon>Roseospira</taxon>
    </lineage>
</organism>
<protein>
    <submittedName>
        <fullName evidence="2">Cytochrome c oxidase cbb3-type subunit 4</fullName>
    </submittedName>
</protein>
<keyword evidence="1" id="KW-0812">Transmembrane</keyword>
<evidence type="ECO:0000256" key="1">
    <source>
        <dbReference type="SAM" id="Phobius"/>
    </source>
</evidence>
<keyword evidence="1" id="KW-1133">Transmembrane helix</keyword>
<dbReference type="Pfam" id="PF05545">
    <property type="entry name" value="FixQ"/>
    <property type="match status" value="1"/>
</dbReference>
<dbReference type="Proteomes" id="UP000555728">
    <property type="component" value="Unassembled WGS sequence"/>
</dbReference>
<evidence type="ECO:0000313" key="2">
    <source>
        <dbReference type="EMBL" id="MBB4285680.1"/>
    </source>
</evidence>
<feature type="transmembrane region" description="Helical" evidence="1">
    <location>
        <begin position="15"/>
        <end position="32"/>
    </location>
</feature>
<evidence type="ECO:0000313" key="3">
    <source>
        <dbReference type="Proteomes" id="UP000555728"/>
    </source>
</evidence>
<comment type="caution">
    <text evidence="2">The sequence shown here is derived from an EMBL/GenBank/DDBJ whole genome shotgun (WGS) entry which is preliminary data.</text>
</comment>